<proteinExistence type="predicted"/>
<evidence type="ECO:0000256" key="1">
    <source>
        <dbReference type="SAM" id="MobiDB-lite"/>
    </source>
</evidence>
<evidence type="ECO:0000313" key="2">
    <source>
        <dbReference type="EMBL" id="TNV79978.1"/>
    </source>
</evidence>
<evidence type="ECO:0008006" key="4">
    <source>
        <dbReference type="Google" id="ProtNLM"/>
    </source>
</evidence>
<dbReference type="AlphaFoldDB" id="A0A8J8NRX5"/>
<sequence>MEASKKPLSLDETLSQIDDCLTDFHTRFSTFTTKYPNFEILGNSSAYPKEQNARTNLGLAYALNSLYYSTLRLAQTDHPTEVKQHPVHAQIKIVRDHYVKLDNAVKRRKVASDGDSGVAVVHRIVERTVKENARIIKGQEKEAEIAKKKAQTSSSESESSDSEESSESSEAEEKSEEKPVVEQIGKKKSQVAMHGATVVPVPAYLRNKQLLERLKK</sequence>
<feature type="compositionally biased region" description="Basic and acidic residues" evidence="1">
    <location>
        <begin position="171"/>
        <end position="180"/>
    </location>
</feature>
<organism evidence="2 3">
    <name type="scientific">Halteria grandinella</name>
    <dbReference type="NCBI Taxonomy" id="5974"/>
    <lineage>
        <taxon>Eukaryota</taxon>
        <taxon>Sar</taxon>
        <taxon>Alveolata</taxon>
        <taxon>Ciliophora</taxon>
        <taxon>Intramacronucleata</taxon>
        <taxon>Spirotrichea</taxon>
        <taxon>Stichotrichia</taxon>
        <taxon>Sporadotrichida</taxon>
        <taxon>Halteriidae</taxon>
        <taxon>Halteria</taxon>
    </lineage>
</organism>
<gene>
    <name evidence="2" type="ORF">FGO68_gene2977</name>
</gene>
<reference evidence="2" key="1">
    <citation type="submission" date="2019-06" db="EMBL/GenBank/DDBJ databases">
        <authorList>
            <person name="Zheng W."/>
        </authorList>
    </citation>
    <scope>NUCLEOTIDE SEQUENCE</scope>
    <source>
        <strain evidence="2">QDHG01</strain>
    </source>
</reference>
<name>A0A8J8NRX5_HALGN</name>
<feature type="region of interest" description="Disordered" evidence="1">
    <location>
        <begin position="146"/>
        <end position="199"/>
    </location>
</feature>
<keyword evidence="3" id="KW-1185">Reference proteome</keyword>
<dbReference type="EMBL" id="RRYP01008145">
    <property type="protein sequence ID" value="TNV79978.1"/>
    <property type="molecule type" value="Genomic_DNA"/>
</dbReference>
<accession>A0A8J8NRX5</accession>
<evidence type="ECO:0000313" key="3">
    <source>
        <dbReference type="Proteomes" id="UP000785679"/>
    </source>
</evidence>
<comment type="caution">
    <text evidence="2">The sequence shown here is derived from an EMBL/GenBank/DDBJ whole genome shotgun (WGS) entry which is preliminary data.</text>
</comment>
<feature type="compositionally biased region" description="Acidic residues" evidence="1">
    <location>
        <begin position="158"/>
        <end position="170"/>
    </location>
</feature>
<protein>
    <recommendedName>
        <fullName evidence="4">Nuclear nucleic acid-binding protein C1D</fullName>
    </recommendedName>
</protein>
<dbReference type="Proteomes" id="UP000785679">
    <property type="component" value="Unassembled WGS sequence"/>
</dbReference>